<dbReference type="AlphaFoldDB" id="A0ABD3HBH8"/>
<evidence type="ECO:0000256" key="5">
    <source>
        <dbReference type="ARBA" id="ARBA00022827"/>
    </source>
</evidence>
<dbReference type="SUPFAM" id="SSF51905">
    <property type="entry name" value="FAD/NAD(P)-binding domain"/>
    <property type="match status" value="1"/>
</dbReference>
<protein>
    <recommendedName>
        <fullName evidence="3">sarcosine oxidasee (formaldehyde-forming)</fullName>
        <ecNumber evidence="3">1.5.3.1</ecNumber>
    </recommendedName>
</protein>
<feature type="domain" description="FAD dependent oxidoreductase" evidence="8">
    <location>
        <begin position="11"/>
        <end position="369"/>
    </location>
</feature>
<dbReference type="Pfam" id="PF01266">
    <property type="entry name" value="DAO"/>
    <property type="match status" value="1"/>
</dbReference>
<dbReference type="PANTHER" id="PTHR10961">
    <property type="entry name" value="PEROXISOMAL SARCOSINE OXIDASE"/>
    <property type="match status" value="1"/>
</dbReference>
<dbReference type="InterPro" id="IPR006076">
    <property type="entry name" value="FAD-dep_OxRdtase"/>
</dbReference>
<dbReference type="GO" id="GO:0008115">
    <property type="term" value="F:sarcosine oxidase activity"/>
    <property type="evidence" value="ECO:0007669"/>
    <property type="project" value="UniProtKB-EC"/>
</dbReference>
<comment type="cofactor">
    <cofactor evidence="1">
        <name>FAD</name>
        <dbReference type="ChEBI" id="CHEBI:57692"/>
    </cofactor>
</comment>
<dbReference type="InterPro" id="IPR045170">
    <property type="entry name" value="MTOX"/>
</dbReference>
<evidence type="ECO:0000256" key="1">
    <source>
        <dbReference type="ARBA" id="ARBA00001974"/>
    </source>
</evidence>
<comment type="caution">
    <text evidence="9">The sequence shown here is derived from an EMBL/GenBank/DDBJ whole genome shotgun (WGS) entry which is preliminary data.</text>
</comment>
<dbReference type="InterPro" id="IPR036188">
    <property type="entry name" value="FAD/NAD-bd_sf"/>
</dbReference>
<dbReference type="Gene3D" id="3.30.9.10">
    <property type="entry name" value="D-Amino Acid Oxidase, subunit A, domain 2"/>
    <property type="match status" value="1"/>
</dbReference>
<keyword evidence="5" id="KW-0274">FAD</keyword>
<keyword evidence="6" id="KW-0560">Oxidoreductase</keyword>
<name>A0ABD3HBH8_9MARC</name>
<evidence type="ECO:0000256" key="6">
    <source>
        <dbReference type="ARBA" id="ARBA00023002"/>
    </source>
</evidence>
<keyword evidence="4" id="KW-0285">Flavoprotein</keyword>
<evidence type="ECO:0000313" key="9">
    <source>
        <dbReference type="EMBL" id="KAL3688718.1"/>
    </source>
</evidence>
<dbReference type="NCBIfam" id="NF008425">
    <property type="entry name" value="PRK11259.1"/>
    <property type="match status" value="1"/>
</dbReference>
<comment type="catalytic activity">
    <reaction evidence="7">
        <text>sarcosine + O2 + H2O = formaldehyde + glycine + H2O2</text>
        <dbReference type="Rhea" id="RHEA:13313"/>
        <dbReference type="ChEBI" id="CHEBI:15377"/>
        <dbReference type="ChEBI" id="CHEBI:15379"/>
        <dbReference type="ChEBI" id="CHEBI:16240"/>
        <dbReference type="ChEBI" id="CHEBI:16842"/>
        <dbReference type="ChEBI" id="CHEBI:57305"/>
        <dbReference type="ChEBI" id="CHEBI:57433"/>
        <dbReference type="EC" id="1.5.3.1"/>
    </reaction>
</comment>
<reference evidence="9 10" key="1">
    <citation type="submission" date="2024-09" db="EMBL/GenBank/DDBJ databases">
        <title>Chromosome-scale assembly of Riccia sorocarpa.</title>
        <authorList>
            <person name="Paukszto L."/>
        </authorList>
    </citation>
    <scope>NUCLEOTIDE SEQUENCE [LARGE SCALE GENOMIC DNA]</scope>
    <source>
        <strain evidence="9">LP-2024</strain>
        <tissue evidence="9">Aerial parts of the thallus</tissue>
    </source>
</reference>
<organism evidence="9 10">
    <name type="scientific">Riccia sorocarpa</name>
    <dbReference type="NCBI Taxonomy" id="122646"/>
    <lineage>
        <taxon>Eukaryota</taxon>
        <taxon>Viridiplantae</taxon>
        <taxon>Streptophyta</taxon>
        <taxon>Embryophyta</taxon>
        <taxon>Marchantiophyta</taxon>
        <taxon>Marchantiopsida</taxon>
        <taxon>Marchantiidae</taxon>
        <taxon>Marchantiales</taxon>
        <taxon>Ricciaceae</taxon>
        <taxon>Riccia</taxon>
    </lineage>
</organism>
<evidence type="ECO:0000256" key="3">
    <source>
        <dbReference type="ARBA" id="ARBA00012769"/>
    </source>
</evidence>
<evidence type="ECO:0000256" key="2">
    <source>
        <dbReference type="ARBA" id="ARBA00010989"/>
    </source>
</evidence>
<gene>
    <name evidence="9" type="ORF">R1sor_015027</name>
</gene>
<dbReference type="Proteomes" id="UP001633002">
    <property type="component" value="Unassembled WGS sequence"/>
</dbReference>
<dbReference type="EC" id="1.5.3.1" evidence="3"/>
<proteinExistence type="inferred from homology"/>
<keyword evidence="10" id="KW-1185">Reference proteome</keyword>
<dbReference type="EMBL" id="JBJQOH010000004">
    <property type="protein sequence ID" value="KAL3688718.1"/>
    <property type="molecule type" value="Genomic_DNA"/>
</dbReference>
<evidence type="ECO:0000256" key="4">
    <source>
        <dbReference type="ARBA" id="ARBA00022630"/>
    </source>
</evidence>
<dbReference type="FunFam" id="3.50.50.60:FF:000189">
    <property type="entry name" value="Monomeric sarcosine oxidase"/>
    <property type="match status" value="1"/>
</dbReference>
<sequence>MADGVISGEYDVVVVGAGIMGSSTAYELAKRKKSVLLLEQFDFLHRRGSSHGESRTIRLTYPEEYYTKMMVEAYDLWSQAERDAGYAVYTETGRLDFGPRDNPGLVALIASLQKFSLDHEILNPDHVSSRFPMVEIPDHWVAVYTQQGGVLLATKAVSMFLSLSAKHGATLRDRTKVLDVKSEVDGVVVTTSRGSVRCGKCVITAGSWVTKLVKGIAELDIPIVPIHTTIAYWEVDPEDPDLYSSDRGFPGFQIYDELPVYGTPSLEYNGMIKVNSHRGNPCDPDTRSVAPDHKSLRDYVSPWLAKIFKGNVRHDVPVIAEGCIYSVTPDEDFILDSLPGKDSNILIAGGFSGHGFKMAPLIGRIMADLACAGSVPGIPMEYFSLNRFASNPQVKEKGLLSL</sequence>
<evidence type="ECO:0000313" key="10">
    <source>
        <dbReference type="Proteomes" id="UP001633002"/>
    </source>
</evidence>
<dbReference type="SUPFAM" id="SSF54373">
    <property type="entry name" value="FAD-linked reductases, C-terminal domain"/>
    <property type="match status" value="1"/>
</dbReference>
<comment type="similarity">
    <text evidence="2">Belongs to the MSOX/MTOX family.</text>
</comment>
<dbReference type="PANTHER" id="PTHR10961:SF7">
    <property type="entry name" value="FAD DEPENDENT OXIDOREDUCTASE DOMAIN-CONTAINING PROTEIN"/>
    <property type="match status" value="1"/>
</dbReference>
<evidence type="ECO:0000256" key="7">
    <source>
        <dbReference type="ARBA" id="ARBA00052742"/>
    </source>
</evidence>
<evidence type="ECO:0000259" key="8">
    <source>
        <dbReference type="Pfam" id="PF01266"/>
    </source>
</evidence>
<dbReference type="Gene3D" id="3.50.50.60">
    <property type="entry name" value="FAD/NAD(P)-binding domain"/>
    <property type="match status" value="1"/>
</dbReference>
<accession>A0ABD3HBH8</accession>